<accession>A0A1V4J8M2</accession>
<organism evidence="1 2">
    <name type="scientific">Patagioenas fasciata monilis</name>
    <dbReference type="NCBI Taxonomy" id="372326"/>
    <lineage>
        <taxon>Eukaryota</taxon>
        <taxon>Metazoa</taxon>
        <taxon>Chordata</taxon>
        <taxon>Craniata</taxon>
        <taxon>Vertebrata</taxon>
        <taxon>Euteleostomi</taxon>
        <taxon>Archelosauria</taxon>
        <taxon>Archosauria</taxon>
        <taxon>Dinosauria</taxon>
        <taxon>Saurischia</taxon>
        <taxon>Theropoda</taxon>
        <taxon>Coelurosauria</taxon>
        <taxon>Aves</taxon>
        <taxon>Neognathae</taxon>
        <taxon>Neoaves</taxon>
        <taxon>Columbimorphae</taxon>
        <taxon>Columbiformes</taxon>
        <taxon>Columbidae</taxon>
        <taxon>Patagioenas</taxon>
    </lineage>
</organism>
<keyword evidence="2" id="KW-1185">Reference proteome</keyword>
<dbReference type="EMBL" id="LSYS01008581">
    <property type="protein sequence ID" value="OPJ68374.1"/>
    <property type="molecule type" value="Genomic_DNA"/>
</dbReference>
<gene>
    <name evidence="1" type="ORF">AV530_006025</name>
</gene>
<protein>
    <submittedName>
        <fullName evidence="1">Uncharacterized protein</fullName>
    </submittedName>
</protein>
<dbReference type="AlphaFoldDB" id="A0A1V4J8M2"/>
<evidence type="ECO:0000313" key="1">
    <source>
        <dbReference type="EMBL" id="OPJ68374.1"/>
    </source>
</evidence>
<evidence type="ECO:0000313" key="2">
    <source>
        <dbReference type="Proteomes" id="UP000190648"/>
    </source>
</evidence>
<name>A0A1V4J8M2_PATFA</name>
<dbReference type="Proteomes" id="UP000190648">
    <property type="component" value="Unassembled WGS sequence"/>
</dbReference>
<reference evidence="1 2" key="1">
    <citation type="submission" date="2016-02" db="EMBL/GenBank/DDBJ databases">
        <title>Band-tailed pigeon sequencing and assembly.</title>
        <authorList>
            <person name="Soares A.E."/>
            <person name="Novak B.J."/>
            <person name="Rice E.S."/>
            <person name="O'Connell B."/>
            <person name="Chang D."/>
            <person name="Weber S."/>
            <person name="Shapiro B."/>
        </authorList>
    </citation>
    <scope>NUCLEOTIDE SEQUENCE [LARGE SCALE GENOMIC DNA]</scope>
    <source>
        <strain evidence="1">BTP2013</strain>
        <tissue evidence="1">Blood</tissue>
    </source>
</reference>
<comment type="caution">
    <text evidence="1">The sequence shown here is derived from an EMBL/GenBank/DDBJ whole genome shotgun (WGS) entry which is preliminary data.</text>
</comment>
<proteinExistence type="predicted"/>
<sequence>MNQGFRSLVESILRSQEDSHLTLPARQEKINKKEKSDVNTVLTFDTLRSNKWTQCLTSHSYLACRTALFFKVWREKPL</sequence>